<dbReference type="AlphaFoldDB" id="A0A5Q5CCI5"/>
<dbReference type="CDD" id="cd01949">
    <property type="entry name" value="GGDEF"/>
    <property type="match status" value="1"/>
</dbReference>
<accession>A0A5Q5CCI5</accession>
<evidence type="ECO:0000256" key="1">
    <source>
        <dbReference type="SAM" id="Phobius"/>
    </source>
</evidence>
<gene>
    <name evidence="3" type="ordered locus">Mjls_1149</name>
</gene>
<dbReference type="PANTHER" id="PTHR45138">
    <property type="entry name" value="REGULATORY COMPONENTS OF SENSORY TRANSDUCTION SYSTEM"/>
    <property type="match status" value="1"/>
</dbReference>
<dbReference type="Pfam" id="PF00990">
    <property type="entry name" value="GGDEF"/>
    <property type="match status" value="1"/>
</dbReference>
<dbReference type="GO" id="GO:0052621">
    <property type="term" value="F:diguanylate cyclase activity"/>
    <property type="evidence" value="ECO:0007669"/>
    <property type="project" value="TreeGrafter"/>
</dbReference>
<proteinExistence type="predicted"/>
<dbReference type="InterPro" id="IPR000160">
    <property type="entry name" value="GGDEF_dom"/>
</dbReference>
<name>A0A5Q5CCI5_MYCSJ</name>
<keyword evidence="1" id="KW-0812">Transmembrane</keyword>
<keyword evidence="1" id="KW-0472">Membrane</keyword>
<evidence type="ECO:0000259" key="2">
    <source>
        <dbReference type="PROSITE" id="PS50887"/>
    </source>
</evidence>
<evidence type="ECO:0000313" key="3">
    <source>
        <dbReference type="EMBL" id="ABN96952.1"/>
    </source>
</evidence>
<dbReference type="NCBIfam" id="TIGR00254">
    <property type="entry name" value="GGDEF"/>
    <property type="match status" value="1"/>
</dbReference>
<feature type="transmembrane region" description="Helical" evidence="1">
    <location>
        <begin position="92"/>
        <end position="108"/>
    </location>
</feature>
<dbReference type="Gene3D" id="3.30.70.270">
    <property type="match status" value="1"/>
</dbReference>
<dbReference type="KEGG" id="mjl:Mjls_1149"/>
<organism evidence="3">
    <name type="scientific">Mycobacterium sp. (strain JLS)</name>
    <dbReference type="NCBI Taxonomy" id="164757"/>
    <lineage>
        <taxon>Bacteria</taxon>
        <taxon>Bacillati</taxon>
        <taxon>Actinomycetota</taxon>
        <taxon>Actinomycetes</taxon>
        <taxon>Mycobacteriales</taxon>
        <taxon>Mycobacteriaceae</taxon>
        <taxon>Mycobacterium</taxon>
    </lineage>
</organism>
<feature type="transmembrane region" description="Helical" evidence="1">
    <location>
        <begin position="34"/>
        <end position="51"/>
    </location>
</feature>
<dbReference type="SMART" id="SM00267">
    <property type="entry name" value="GGDEF"/>
    <property type="match status" value="1"/>
</dbReference>
<dbReference type="InterPro" id="IPR029787">
    <property type="entry name" value="Nucleotide_cyclase"/>
</dbReference>
<keyword evidence="1" id="KW-1133">Transmembrane helix</keyword>
<feature type="transmembrane region" description="Helical" evidence="1">
    <location>
        <begin position="63"/>
        <end position="80"/>
    </location>
</feature>
<feature type="domain" description="GGDEF" evidence="2">
    <location>
        <begin position="226"/>
        <end position="358"/>
    </location>
</feature>
<reference evidence="3" key="1">
    <citation type="submission" date="2007-02" db="EMBL/GenBank/DDBJ databases">
        <title>Complete sequence of Mycobacterium sp. JLS.</title>
        <authorList>
            <consortium name="US DOE Joint Genome Institute"/>
            <person name="Copeland A."/>
            <person name="Lucas S."/>
            <person name="Lapidus A."/>
            <person name="Barry K."/>
            <person name="Detter J.C."/>
            <person name="Glavina del Rio T."/>
            <person name="Hammon N."/>
            <person name="Israni S."/>
            <person name="Dalin E."/>
            <person name="Tice H."/>
            <person name="Pitluck S."/>
            <person name="Chain P."/>
            <person name="Malfatti S."/>
            <person name="Shin M."/>
            <person name="Vergez L."/>
            <person name="Schmutz J."/>
            <person name="Larimer F."/>
            <person name="Land M."/>
            <person name="Hauser L."/>
            <person name="Kyrpides N."/>
            <person name="Mikhailova N."/>
            <person name="Miller C.D."/>
            <person name="Anderson A.J."/>
            <person name="Sims R.C."/>
            <person name="Richardson P."/>
        </authorList>
    </citation>
    <scope>NUCLEOTIDE SEQUENCE [LARGE SCALE GENOMIC DNA]</scope>
    <source>
        <strain evidence="3">JLS</strain>
    </source>
</reference>
<dbReference type="InterPro" id="IPR043128">
    <property type="entry name" value="Rev_trsase/Diguanyl_cyclase"/>
</dbReference>
<dbReference type="PROSITE" id="PS50887">
    <property type="entry name" value="GGDEF"/>
    <property type="match status" value="1"/>
</dbReference>
<protein>
    <submittedName>
        <fullName evidence="3">Diguanylate cyclase</fullName>
    </submittedName>
</protein>
<sequence length="375" mass="40732">MFQAMRQYWRQPEHFYWLTSFLAAREAQSATCRLIAMFVATLGAVPLAMQWSDAGPNTTFERGVGAAVTLSCLVIAGFWLRRRWPSRRQSGVFVAVTAVIIAAGSLIMSDPEAGLLLATGFAVLGAYIALFHTAHYIVGVFALSEFTGVVLAFRLAETAGAVWALTALTIVMTVTVAVPFACHLLLYAVDIDVDNADIDPLTGLLNREAFYRAAGHVVSRSRDDDQRLVLVVINLDNMRLLCETDGELACERARVAIGQTLRETTRHNAFVAHTGDDEYLIADTFATTDSFPLVERVRKAIAATPPRVTASMGVVSTPMRGLGACPPTELLDELITVATMAMYDARRAGGNQARYVSCDRPAVLDNARPLGTDDL</sequence>
<dbReference type="SUPFAM" id="SSF55073">
    <property type="entry name" value="Nucleotide cyclase"/>
    <property type="match status" value="1"/>
</dbReference>
<dbReference type="EMBL" id="CP000580">
    <property type="protein sequence ID" value="ABN96952.1"/>
    <property type="molecule type" value="Genomic_DNA"/>
</dbReference>
<feature type="transmembrane region" description="Helical" evidence="1">
    <location>
        <begin position="162"/>
        <end position="186"/>
    </location>
</feature>
<dbReference type="PANTHER" id="PTHR45138:SF9">
    <property type="entry name" value="DIGUANYLATE CYCLASE DGCM-RELATED"/>
    <property type="match status" value="1"/>
</dbReference>
<dbReference type="InterPro" id="IPR050469">
    <property type="entry name" value="Diguanylate_Cyclase"/>
</dbReference>